<evidence type="ECO:0000313" key="7">
    <source>
        <dbReference type="Proteomes" id="UP001165302"/>
    </source>
</evidence>
<evidence type="ECO:0000313" key="6">
    <source>
        <dbReference type="EMBL" id="MCA5006129.1"/>
    </source>
</evidence>
<comment type="subcellular location">
    <subcellularLocation>
        <location evidence="1">Membrane</location>
        <topology evidence="1">Multi-pass membrane protein</topology>
    </subcellularLocation>
</comment>
<feature type="transmembrane region" description="Helical" evidence="5">
    <location>
        <begin position="69"/>
        <end position="89"/>
    </location>
</feature>
<keyword evidence="3 5" id="KW-1133">Transmembrane helix</keyword>
<dbReference type="Pfam" id="PF13564">
    <property type="entry name" value="DoxX_2"/>
    <property type="match status" value="1"/>
</dbReference>
<dbReference type="RefSeq" id="WP_225554490.1">
    <property type="nucleotide sequence ID" value="NZ_JADEYP010000027.1"/>
</dbReference>
<keyword evidence="2 5" id="KW-0812">Transmembrane</keyword>
<evidence type="ECO:0000256" key="2">
    <source>
        <dbReference type="ARBA" id="ARBA00022692"/>
    </source>
</evidence>
<feature type="transmembrane region" description="Helical" evidence="5">
    <location>
        <begin position="101"/>
        <end position="119"/>
    </location>
</feature>
<sequence>MNTTLWIVQGLLALIFAMAGIMKSTQPIDKLLKSGVTWTDRFPLTTVRIIGLSELIGALGLILPWLLNIFPVLTPIAATSLALVMTLAMMHHLKYKEYKAIAFNFILLVLICFVAYNRFNSL</sequence>
<feature type="transmembrane region" description="Helical" evidence="5">
    <location>
        <begin position="6"/>
        <end position="22"/>
    </location>
</feature>
<comment type="caution">
    <text evidence="6">The sequence shown here is derived from an EMBL/GenBank/DDBJ whole genome shotgun (WGS) entry which is preliminary data.</text>
</comment>
<dbReference type="EMBL" id="JADEYP010000027">
    <property type="protein sequence ID" value="MCA5006129.1"/>
    <property type="molecule type" value="Genomic_DNA"/>
</dbReference>
<keyword evidence="4 5" id="KW-0472">Membrane</keyword>
<evidence type="ECO:0000256" key="3">
    <source>
        <dbReference type="ARBA" id="ARBA00022989"/>
    </source>
</evidence>
<gene>
    <name evidence="6" type="ORF">IPZ78_13315</name>
</gene>
<protein>
    <submittedName>
        <fullName evidence="6">DoxX family protein</fullName>
    </submittedName>
</protein>
<organism evidence="6 7">
    <name type="scientific">Sphingobacterium bovistauri</name>
    <dbReference type="NCBI Taxonomy" id="2781959"/>
    <lineage>
        <taxon>Bacteria</taxon>
        <taxon>Pseudomonadati</taxon>
        <taxon>Bacteroidota</taxon>
        <taxon>Sphingobacteriia</taxon>
        <taxon>Sphingobacteriales</taxon>
        <taxon>Sphingobacteriaceae</taxon>
        <taxon>Sphingobacterium</taxon>
    </lineage>
</organism>
<dbReference type="InterPro" id="IPR032808">
    <property type="entry name" value="DoxX"/>
</dbReference>
<evidence type="ECO:0000256" key="5">
    <source>
        <dbReference type="SAM" id="Phobius"/>
    </source>
</evidence>
<proteinExistence type="predicted"/>
<accession>A0ABS7ZB23</accession>
<evidence type="ECO:0000256" key="1">
    <source>
        <dbReference type="ARBA" id="ARBA00004141"/>
    </source>
</evidence>
<name>A0ABS7ZB23_9SPHI</name>
<evidence type="ECO:0000256" key="4">
    <source>
        <dbReference type="ARBA" id="ARBA00023136"/>
    </source>
</evidence>
<dbReference type="Proteomes" id="UP001165302">
    <property type="component" value="Unassembled WGS sequence"/>
</dbReference>
<reference evidence="6" key="1">
    <citation type="submission" date="2020-10" db="EMBL/GenBank/DDBJ databases">
        <authorList>
            <person name="Lu T."/>
            <person name="Wang Q."/>
            <person name="Han X."/>
        </authorList>
    </citation>
    <scope>NUCLEOTIDE SEQUENCE</scope>
    <source>
        <strain evidence="6">WQ 366</strain>
    </source>
</reference>
<keyword evidence="7" id="KW-1185">Reference proteome</keyword>